<sequence length="63" mass="7082">MQGQEVGENNTHASEEDDEFHLADHHRPEMLDRPDLADSGASHHEETTTKKVSPLWEPSGLSF</sequence>
<comment type="caution">
    <text evidence="2">The sequence shown here is derived from an EMBL/GenBank/DDBJ whole genome shotgun (WGS) entry which is preliminary data.</text>
</comment>
<gene>
    <name evidence="2" type="ORF">A3E89_03035</name>
</gene>
<dbReference type="AlphaFoldDB" id="A0A1F5ENH8"/>
<protein>
    <submittedName>
        <fullName evidence="2">Uncharacterized protein</fullName>
    </submittedName>
</protein>
<evidence type="ECO:0000313" key="2">
    <source>
        <dbReference type="EMBL" id="OGD68870.1"/>
    </source>
</evidence>
<reference evidence="2 3" key="1">
    <citation type="journal article" date="2016" name="Nat. Commun.">
        <title>Thousands of microbial genomes shed light on interconnected biogeochemical processes in an aquifer system.</title>
        <authorList>
            <person name="Anantharaman K."/>
            <person name="Brown C.T."/>
            <person name="Hug L.A."/>
            <person name="Sharon I."/>
            <person name="Castelle C.J."/>
            <person name="Probst A.J."/>
            <person name="Thomas B.C."/>
            <person name="Singh A."/>
            <person name="Wilkins M.J."/>
            <person name="Karaoz U."/>
            <person name="Brodie E.L."/>
            <person name="Williams K.H."/>
            <person name="Hubbard S.S."/>
            <person name="Banfield J.F."/>
        </authorList>
    </citation>
    <scope>NUCLEOTIDE SEQUENCE [LARGE SCALE GENOMIC DNA]</scope>
</reference>
<dbReference type="EMBL" id="MFAA01000021">
    <property type="protein sequence ID" value="OGD68870.1"/>
    <property type="molecule type" value="Genomic_DNA"/>
</dbReference>
<feature type="compositionally biased region" description="Polar residues" evidence="1">
    <location>
        <begin position="1"/>
        <end position="12"/>
    </location>
</feature>
<accession>A0A1F5ENH8</accession>
<proteinExistence type="predicted"/>
<evidence type="ECO:0000313" key="3">
    <source>
        <dbReference type="Proteomes" id="UP000185891"/>
    </source>
</evidence>
<organism evidence="2 3">
    <name type="scientific">Candidatus Campbellbacteria bacterium RIFCSPHIGHO2_12_FULL_35_10</name>
    <dbReference type="NCBI Taxonomy" id="1797578"/>
    <lineage>
        <taxon>Bacteria</taxon>
        <taxon>Candidatus Campbelliibacteriota</taxon>
    </lineage>
</organism>
<evidence type="ECO:0000256" key="1">
    <source>
        <dbReference type="SAM" id="MobiDB-lite"/>
    </source>
</evidence>
<feature type="region of interest" description="Disordered" evidence="1">
    <location>
        <begin position="1"/>
        <end position="63"/>
    </location>
</feature>
<feature type="compositionally biased region" description="Basic and acidic residues" evidence="1">
    <location>
        <begin position="20"/>
        <end position="49"/>
    </location>
</feature>
<name>A0A1F5ENH8_9BACT</name>
<dbReference type="Proteomes" id="UP000185891">
    <property type="component" value="Unassembled WGS sequence"/>
</dbReference>